<evidence type="ECO:0000313" key="5">
    <source>
        <dbReference type="EMBL" id="GFR46094.1"/>
    </source>
</evidence>
<feature type="non-terminal residue" evidence="5">
    <location>
        <position position="242"/>
    </location>
</feature>
<organism evidence="5 6">
    <name type="scientific">Astrephomene gubernaculifera</name>
    <dbReference type="NCBI Taxonomy" id="47775"/>
    <lineage>
        <taxon>Eukaryota</taxon>
        <taxon>Viridiplantae</taxon>
        <taxon>Chlorophyta</taxon>
        <taxon>core chlorophytes</taxon>
        <taxon>Chlorophyceae</taxon>
        <taxon>CS clade</taxon>
        <taxon>Chlamydomonadales</taxon>
        <taxon>Astrephomenaceae</taxon>
        <taxon>Astrephomene</taxon>
    </lineage>
</organism>
<dbReference type="GO" id="GO:0005634">
    <property type="term" value="C:nucleus"/>
    <property type="evidence" value="ECO:0007669"/>
    <property type="project" value="UniProtKB-SubCell"/>
</dbReference>
<comment type="caution">
    <text evidence="5">The sequence shown here is derived from an EMBL/GenBank/DDBJ whole genome shotgun (WGS) entry which is preliminary data.</text>
</comment>
<sequence>SEGRLEPLERCGRVEGGLFLAGCVLPLLQAGGGAGAGAVKGGGGKGGKGSREAAVRQQGRLVSNIGPITSWRVRYSPDQEPKLLICTALAQYECGKPTVPYRKLLSELLTRVELAGAVHRALCPEAGGRLDAGYNEVCCAVARNKISKQYGGSGYALKLNGRFILEQLAAMACSSGPAPTSAATVAGNTTAAATTAAAAAAGDKGKGPADKGKGPADKGKGPAAGGCSYDNGPFAAGLRAAM</sequence>
<comment type="subcellular location">
    <subcellularLocation>
        <location evidence="1">Nucleus</location>
    </subcellularLocation>
</comment>
<name>A0AAD3DQB6_9CHLO</name>
<dbReference type="Pfam" id="PF12047">
    <property type="entry name" value="DNMT1-RFD"/>
    <property type="match status" value="1"/>
</dbReference>
<dbReference type="InterPro" id="IPR022702">
    <property type="entry name" value="Cytosine_MeTrfase1_RFD"/>
</dbReference>
<feature type="domain" description="RFTS" evidence="4">
    <location>
        <begin position="53"/>
        <end position="139"/>
    </location>
</feature>
<keyword evidence="2" id="KW-0539">Nucleus</keyword>
<evidence type="ECO:0000256" key="1">
    <source>
        <dbReference type="ARBA" id="ARBA00004123"/>
    </source>
</evidence>
<feature type="region of interest" description="Disordered" evidence="3">
    <location>
        <begin position="197"/>
        <end position="230"/>
    </location>
</feature>
<accession>A0AAD3DQB6</accession>
<evidence type="ECO:0000313" key="6">
    <source>
        <dbReference type="Proteomes" id="UP001054857"/>
    </source>
</evidence>
<dbReference type="Proteomes" id="UP001054857">
    <property type="component" value="Unassembled WGS sequence"/>
</dbReference>
<feature type="compositionally biased region" description="Basic and acidic residues" evidence="3">
    <location>
        <begin position="203"/>
        <end position="220"/>
    </location>
</feature>
<evidence type="ECO:0000256" key="2">
    <source>
        <dbReference type="ARBA" id="ARBA00023242"/>
    </source>
</evidence>
<gene>
    <name evidence="5" type="ORF">Agub_g7561</name>
</gene>
<protein>
    <recommendedName>
        <fullName evidence="4">RFTS domain-containing protein</fullName>
    </recommendedName>
</protein>
<keyword evidence="6" id="KW-1185">Reference proteome</keyword>
<proteinExistence type="predicted"/>
<dbReference type="EMBL" id="BMAR01000012">
    <property type="protein sequence ID" value="GFR46094.1"/>
    <property type="molecule type" value="Genomic_DNA"/>
</dbReference>
<feature type="non-terminal residue" evidence="5">
    <location>
        <position position="1"/>
    </location>
</feature>
<evidence type="ECO:0000256" key="3">
    <source>
        <dbReference type="SAM" id="MobiDB-lite"/>
    </source>
</evidence>
<evidence type="ECO:0000259" key="4">
    <source>
        <dbReference type="Pfam" id="PF12047"/>
    </source>
</evidence>
<reference evidence="5 6" key="1">
    <citation type="journal article" date="2021" name="Sci. Rep.">
        <title>Genome sequencing of the multicellular alga Astrephomene provides insights into convergent evolution of germ-soma differentiation.</title>
        <authorList>
            <person name="Yamashita S."/>
            <person name="Yamamoto K."/>
            <person name="Matsuzaki R."/>
            <person name="Suzuki S."/>
            <person name="Yamaguchi H."/>
            <person name="Hirooka S."/>
            <person name="Minakuchi Y."/>
            <person name="Miyagishima S."/>
            <person name="Kawachi M."/>
            <person name="Toyoda A."/>
            <person name="Nozaki H."/>
        </authorList>
    </citation>
    <scope>NUCLEOTIDE SEQUENCE [LARGE SCALE GENOMIC DNA]</scope>
    <source>
        <strain evidence="5 6">NIES-4017</strain>
    </source>
</reference>
<dbReference type="AlphaFoldDB" id="A0AAD3DQB6"/>